<dbReference type="PANTHER" id="PTHR34547">
    <property type="entry name" value="YACP-LIKE NYN DOMAIN PROTEIN"/>
    <property type="match status" value="1"/>
</dbReference>
<dbReference type="InterPro" id="IPR010298">
    <property type="entry name" value="YacP-like"/>
</dbReference>
<gene>
    <name evidence="2" type="ORF">C3L33_21332</name>
</gene>
<proteinExistence type="predicted"/>
<dbReference type="AlphaFoldDB" id="A0A6A4KVH8"/>
<reference evidence="2 3" key="1">
    <citation type="journal article" date="2019" name="Genome Biol. Evol.">
        <title>The Rhododendron genome and chromosomal organization provide insight into shared whole-genome duplications across the heath family (Ericaceae).</title>
        <authorList>
            <person name="Soza V.L."/>
            <person name="Lindsley D."/>
            <person name="Waalkes A."/>
            <person name="Ramage E."/>
            <person name="Patwardhan R.P."/>
            <person name="Burton J.N."/>
            <person name="Adey A."/>
            <person name="Kumar A."/>
            <person name="Qiu R."/>
            <person name="Shendure J."/>
            <person name="Hall B."/>
        </authorList>
    </citation>
    <scope>NUCLEOTIDE SEQUENCE [LARGE SCALE GENOMIC DNA]</scope>
    <source>
        <strain evidence="2">RSF 1966-606</strain>
    </source>
</reference>
<keyword evidence="3" id="KW-1185">Reference proteome</keyword>
<feature type="region of interest" description="Disordered" evidence="1">
    <location>
        <begin position="59"/>
        <end position="80"/>
    </location>
</feature>
<dbReference type="PANTHER" id="PTHR34547:SF1">
    <property type="entry name" value="YACP-LIKE NYN DOMAIN PROTEIN"/>
    <property type="match status" value="1"/>
</dbReference>
<evidence type="ECO:0000313" key="3">
    <source>
        <dbReference type="Proteomes" id="UP000428333"/>
    </source>
</evidence>
<feature type="non-terminal residue" evidence="2">
    <location>
        <position position="1"/>
    </location>
</feature>
<comment type="caution">
    <text evidence="2">The sequence shown here is derived from an EMBL/GenBank/DDBJ whole genome shotgun (WGS) entry which is preliminary data.</text>
</comment>
<dbReference type="Proteomes" id="UP000428333">
    <property type="component" value="Linkage Group LG13"/>
</dbReference>
<dbReference type="OrthoDB" id="513221at2759"/>
<organism evidence="2 3">
    <name type="scientific">Rhododendron williamsianum</name>
    <dbReference type="NCBI Taxonomy" id="262921"/>
    <lineage>
        <taxon>Eukaryota</taxon>
        <taxon>Viridiplantae</taxon>
        <taxon>Streptophyta</taxon>
        <taxon>Embryophyta</taxon>
        <taxon>Tracheophyta</taxon>
        <taxon>Spermatophyta</taxon>
        <taxon>Magnoliopsida</taxon>
        <taxon>eudicotyledons</taxon>
        <taxon>Gunneridae</taxon>
        <taxon>Pentapetalae</taxon>
        <taxon>asterids</taxon>
        <taxon>Ericales</taxon>
        <taxon>Ericaceae</taxon>
        <taxon>Ericoideae</taxon>
        <taxon>Rhodoreae</taxon>
        <taxon>Rhododendron</taxon>
    </lineage>
</organism>
<feature type="region of interest" description="Disordered" evidence="1">
    <location>
        <begin position="93"/>
        <end position="125"/>
    </location>
</feature>
<dbReference type="EMBL" id="QEFC01003727">
    <property type="protein sequence ID" value="KAE9446778.1"/>
    <property type="molecule type" value="Genomic_DNA"/>
</dbReference>
<evidence type="ECO:0008006" key="4">
    <source>
        <dbReference type="Google" id="ProtNLM"/>
    </source>
</evidence>
<evidence type="ECO:0000313" key="2">
    <source>
        <dbReference type="EMBL" id="KAE9446778.1"/>
    </source>
</evidence>
<sequence length="276" mass="30525">MGMAQEEEEEEVDNRRTHMKTISSFSPVLKLVCGSSSGFGSGRGYGNCTGSCSKIVAKRSKHTNRPSQKGSEPAPPRITTNVKHSLQVLKHWNDYQKRKAGTPKPATSYRRKKAEKEDLPEDDSELYLDPSMPLDDTDQGIETGVPVLLVDGYNVCGYWAKLKKHFMKGRLEIARDKLIADLVTFSADNLTNNKPVALVLAMWETLGKLWVKQAILKLKATALLKSGAISALLTLCFCNGFVMFLIVPVITFSLNLLPYIINFGCVDVSINRVDAS</sequence>
<accession>A0A6A4KVH8</accession>
<feature type="region of interest" description="Disordered" evidence="1">
    <location>
        <begin position="1"/>
        <end position="24"/>
    </location>
</feature>
<dbReference type="Pfam" id="PF05991">
    <property type="entry name" value="NYN_YacP"/>
    <property type="match status" value="1"/>
</dbReference>
<evidence type="ECO:0000256" key="1">
    <source>
        <dbReference type="SAM" id="MobiDB-lite"/>
    </source>
</evidence>
<protein>
    <recommendedName>
        <fullName evidence="4">NYN domain-containing protein</fullName>
    </recommendedName>
</protein>
<feature type="compositionally biased region" description="Acidic residues" evidence="1">
    <location>
        <begin position="1"/>
        <end position="12"/>
    </location>
</feature>
<name>A0A6A4KVH8_9ERIC</name>